<dbReference type="Pfam" id="PF02518">
    <property type="entry name" value="HATPase_c"/>
    <property type="match status" value="1"/>
</dbReference>
<comment type="catalytic activity">
    <reaction evidence="1">
        <text>ATP + protein L-histidine = ADP + protein N-phospho-L-histidine.</text>
        <dbReference type="EC" id="2.7.13.3"/>
    </reaction>
</comment>
<keyword evidence="4" id="KW-0597">Phosphoprotein</keyword>
<evidence type="ECO:0000259" key="7">
    <source>
        <dbReference type="PROSITE" id="PS50046"/>
    </source>
</evidence>
<dbReference type="AlphaFoldDB" id="A0A2G0CC61"/>
<reference evidence="9 10" key="1">
    <citation type="submission" date="2017-10" db="EMBL/GenBank/DDBJ databases">
        <title>The draft genome sequence of Lewinella marina KCTC 32374.</title>
        <authorList>
            <person name="Wang K."/>
        </authorList>
    </citation>
    <scope>NUCLEOTIDE SEQUENCE [LARGE SCALE GENOMIC DNA]</scope>
    <source>
        <strain evidence="9 10">MKG-38</strain>
    </source>
</reference>
<comment type="caution">
    <text evidence="9">The sequence shown here is derived from an EMBL/GenBank/DDBJ whole genome shotgun (WGS) entry which is preliminary data.</text>
</comment>
<dbReference type="InterPro" id="IPR036890">
    <property type="entry name" value="HATPase_C_sf"/>
</dbReference>
<dbReference type="CDD" id="cd00082">
    <property type="entry name" value="HisKA"/>
    <property type="match status" value="1"/>
</dbReference>
<dbReference type="InterPro" id="IPR043150">
    <property type="entry name" value="Phytochrome_PHY_sf"/>
</dbReference>
<sequence>MAITAASAQAEQHCGRSAQALLRRPLKELFPAKTIAQITAVPPSDTPSVVYLNDPAGWPAGDYQVVIYPLKDEFVLEVELRRKWSHVGDYASRLDGFTRELEAETTTSGLLQRLCDGLTEHLGYDRAITIQFDNLEHSVVTHESRKEGMPSMLDMRFVEEDIPEATRCRQLAETVLNFTDDNTPLHPVVGDVSDPAAEIIHLHVASRQPFVNSLRFLRDTGLSTLGYLSILIDGKLWGSCYMHSIEPLYLDYQMQSFLRVVGRLVQHKIAYHLYHSNLRNKQKAHAVRDNLHKEIIRAENLTEGLTAGPTTILDLIPEAKGAAVCSDDEMTILGETPTQEEINAVVGWVKGVIGEDKKWYTDQLATHFPPAQAYIKKAAGMVFLPLDHDANQWIVWFKPETVRTIVFGSTAPADNPRDRRYSERAVTTQRWSLPWREEEILAIRALRVFLQKVVLQRYSTTQRQNTLLREALDDLELFSYTIGHDLRAPLRGIASYADILQEDYNHLLDQEGQAFLNKIQQNAERMRIFMDDLLALNRIDRNKMVFNSLCVEQLVRRVLADLSSAKYSAATQCDIAQPLPDICGDCNYMIIVFTNLLSNAFKYSARAKEPRVEVSFTGEYRRGFPVFCVADNGIGIPQDQQARVFDLFTRSTNSEGYEGTGIGLALVQRIIRFHEGDIWLESEEGKGSRFYFYSGVRVGVHTGGR</sequence>
<comment type="similarity">
    <text evidence="2">In the N-terminal section; belongs to the phytochrome family.</text>
</comment>
<evidence type="ECO:0000256" key="3">
    <source>
        <dbReference type="ARBA" id="ARBA00012438"/>
    </source>
</evidence>
<dbReference type="GO" id="GO:0000156">
    <property type="term" value="F:phosphorelay response regulator activity"/>
    <property type="evidence" value="ECO:0007669"/>
    <property type="project" value="TreeGrafter"/>
</dbReference>
<keyword evidence="5" id="KW-0808">Transferase</keyword>
<dbReference type="InterPro" id="IPR005467">
    <property type="entry name" value="His_kinase_dom"/>
</dbReference>
<dbReference type="SUPFAM" id="SSF55874">
    <property type="entry name" value="ATPase domain of HSP90 chaperone/DNA topoisomerase II/histidine kinase"/>
    <property type="match status" value="1"/>
</dbReference>
<dbReference type="InterPro" id="IPR036097">
    <property type="entry name" value="HisK_dim/P_sf"/>
</dbReference>
<dbReference type="GO" id="GO:0030295">
    <property type="term" value="F:protein kinase activator activity"/>
    <property type="evidence" value="ECO:0007669"/>
    <property type="project" value="TreeGrafter"/>
</dbReference>
<dbReference type="Gene3D" id="3.30.450.270">
    <property type="match status" value="1"/>
</dbReference>
<evidence type="ECO:0000256" key="6">
    <source>
        <dbReference type="ARBA" id="ARBA00022777"/>
    </source>
</evidence>
<dbReference type="SMART" id="SM00387">
    <property type="entry name" value="HATPase_c"/>
    <property type="match status" value="1"/>
</dbReference>
<dbReference type="InterPro" id="IPR050351">
    <property type="entry name" value="BphY/WalK/GraS-like"/>
</dbReference>
<dbReference type="InterPro" id="IPR029016">
    <property type="entry name" value="GAF-like_dom_sf"/>
</dbReference>
<dbReference type="GO" id="GO:0006355">
    <property type="term" value="P:regulation of DNA-templated transcription"/>
    <property type="evidence" value="ECO:0007669"/>
    <property type="project" value="InterPro"/>
</dbReference>
<dbReference type="SMART" id="SM00388">
    <property type="entry name" value="HisKA"/>
    <property type="match status" value="1"/>
</dbReference>
<dbReference type="EC" id="2.7.13.3" evidence="3"/>
<dbReference type="PANTHER" id="PTHR42878">
    <property type="entry name" value="TWO-COMPONENT HISTIDINE KINASE"/>
    <property type="match status" value="1"/>
</dbReference>
<gene>
    <name evidence="9" type="ORF">CGL56_15900</name>
</gene>
<dbReference type="GO" id="GO:0007234">
    <property type="term" value="P:osmosensory signaling via phosphorelay pathway"/>
    <property type="evidence" value="ECO:0007669"/>
    <property type="project" value="TreeGrafter"/>
</dbReference>
<dbReference type="SUPFAM" id="SSF55781">
    <property type="entry name" value="GAF domain-like"/>
    <property type="match status" value="2"/>
</dbReference>
<dbReference type="InterPro" id="IPR016132">
    <property type="entry name" value="Phyto_chromo_attachment"/>
</dbReference>
<dbReference type="InterPro" id="IPR003594">
    <property type="entry name" value="HATPase_dom"/>
</dbReference>
<dbReference type="Gene3D" id="3.30.450.20">
    <property type="entry name" value="PAS domain"/>
    <property type="match status" value="1"/>
</dbReference>
<dbReference type="GO" id="GO:0000155">
    <property type="term" value="F:phosphorelay sensor kinase activity"/>
    <property type="evidence" value="ECO:0007669"/>
    <property type="project" value="InterPro"/>
</dbReference>
<accession>A0A2G0CC61</accession>
<dbReference type="PANTHER" id="PTHR42878:SF15">
    <property type="entry name" value="BACTERIOPHYTOCHROME"/>
    <property type="match status" value="1"/>
</dbReference>
<dbReference type="PROSITE" id="PS50046">
    <property type="entry name" value="PHYTOCHROME_2"/>
    <property type="match status" value="1"/>
</dbReference>
<dbReference type="Proteomes" id="UP000226437">
    <property type="component" value="Unassembled WGS sequence"/>
</dbReference>
<proteinExistence type="inferred from homology"/>
<dbReference type="InterPro" id="IPR013515">
    <property type="entry name" value="Phytochrome_cen-reg"/>
</dbReference>
<protein>
    <recommendedName>
        <fullName evidence="3">histidine kinase</fullName>
        <ecNumber evidence="3">2.7.13.3</ecNumber>
    </recommendedName>
</protein>
<dbReference type="EMBL" id="PDLO01000008">
    <property type="protein sequence ID" value="PHK97579.1"/>
    <property type="molecule type" value="Genomic_DNA"/>
</dbReference>
<dbReference type="Gene3D" id="1.10.287.130">
    <property type="match status" value="1"/>
</dbReference>
<evidence type="ECO:0000313" key="9">
    <source>
        <dbReference type="EMBL" id="PHK97579.1"/>
    </source>
</evidence>
<name>A0A2G0CC61_9BACT</name>
<evidence type="ECO:0000256" key="5">
    <source>
        <dbReference type="ARBA" id="ARBA00022679"/>
    </source>
</evidence>
<dbReference type="Pfam" id="PF00512">
    <property type="entry name" value="HisKA"/>
    <property type="match status" value="1"/>
</dbReference>
<feature type="domain" description="Phytochrome chromophore attachment site" evidence="7">
    <location>
        <begin position="106"/>
        <end position="267"/>
    </location>
</feature>
<evidence type="ECO:0000256" key="2">
    <source>
        <dbReference type="ARBA" id="ARBA00006402"/>
    </source>
</evidence>
<evidence type="ECO:0000259" key="8">
    <source>
        <dbReference type="PROSITE" id="PS50109"/>
    </source>
</evidence>
<feature type="domain" description="Histidine kinase" evidence="8">
    <location>
        <begin position="481"/>
        <end position="698"/>
    </location>
</feature>
<dbReference type="SUPFAM" id="SSF55785">
    <property type="entry name" value="PYP-like sensor domain (PAS domain)"/>
    <property type="match status" value="1"/>
</dbReference>
<dbReference type="Pfam" id="PF00360">
    <property type="entry name" value="PHY"/>
    <property type="match status" value="1"/>
</dbReference>
<keyword evidence="6" id="KW-0418">Kinase</keyword>
<dbReference type="PROSITE" id="PS50109">
    <property type="entry name" value="HIS_KIN"/>
    <property type="match status" value="1"/>
</dbReference>
<dbReference type="Gene3D" id="3.30.565.10">
    <property type="entry name" value="Histidine kinase-like ATPase, C-terminal domain"/>
    <property type="match status" value="1"/>
</dbReference>
<evidence type="ECO:0000313" key="10">
    <source>
        <dbReference type="Proteomes" id="UP000226437"/>
    </source>
</evidence>
<dbReference type="PRINTS" id="PR00344">
    <property type="entry name" value="BCTRLSENSOR"/>
</dbReference>
<dbReference type="InterPro" id="IPR004358">
    <property type="entry name" value="Sig_transdc_His_kin-like_C"/>
</dbReference>
<keyword evidence="10" id="KW-1185">Reference proteome</keyword>
<dbReference type="OrthoDB" id="690563at2"/>
<dbReference type="SUPFAM" id="SSF47384">
    <property type="entry name" value="Homodimeric domain of signal transducing histidine kinase"/>
    <property type="match status" value="1"/>
</dbReference>
<dbReference type="InterPro" id="IPR003661">
    <property type="entry name" value="HisK_dim/P_dom"/>
</dbReference>
<dbReference type="GO" id="GO:0009584">
    <property type="term" value="P:detection of visible light"/>
    <property type="evidence" value="ECO:0007669"/>
    <property type="project" value="InterPro"/>
</dbReference>
<dbReference type="Gene3D" id="3.30.450.40">
    <property type="match status" value="1"/>
</dbReference>
<evidence type="ECO:0000256" key="4">
    <source>
        <dbReference type="ARBA" id="ARBA00022553"/>
    </source>
</evidence>
<evidence type="ECO:0000256" key="1">
    <source>
        <dbReference type="ARBA" id="ARBA00000085"/>
    </source>
</evidence>
<organism evidence="9 10">
    <name type="scientific">Neolewinella marina</name>
    <dbReference type="NCBI Taxonomy" id="438751"/>
    <lineage>
        <taxon>Bacteria</taxon>
        <taxon>Pseudomonadati</taxon>
        <taxon>Bacteroidota</taxon>
        <taxon>Saprospiria</taxon>
        <taxon>Saprospirales</taxon>
        <taxon>Lewinellaceae</taxon>
        <taxon>Neolewinella</taxon>
    </lineage>
</organism>
<dbReference type="InterPro" id="IPR035965">
    <property type="entry name" value="PAS-like_dom_sf"/>
</dbReference>